<feature type="transmembrane region" description="Helical" evidence="1">
    <location>
        <begin position="136"/>
        <end position="159"/>
    </location>
</feature>
<protein>
    <submittedName>
        <fullName evidence="2">Uncharacterized protein</fullName>
    </submittedName>
</protein>
<sequence>MIDNYWSTLDRYVNDMMNELNKEIFEEFIKSIGEIDIPDEITLLTQFINAANIPNITIKVNQITGNLSTIETILKNITVAEPTLPQTLVNSTIMEFNDYVKQVFELTLDSCPLPLSLIYKTDTLICHELGGSISGLWLSVFFLMFLTIAGLCVFGIKVYKRLN</sequence>
<gene>
    <name evidence="2" type="ORF">IZO911_LOCUS26779</name>
</gene>
<evidence type="ECO:0000313" key="3">
    <source>
        <dbReference type="Proteomes" id="UP000663860"/>
    </source>
</evidence>
<organism evidence="2 3">
    <name type="scientific">Adineta steineri</name>
    <dbReference type="NCBI Taxonomy" id="433720"/>
    <lineage>
        <taxon>Eukaryota</taxon>
        <taxon>Metazoa</taxon>
        <taxon>Spiralia</taxon>
        <taxon>Gnathifera</taxon>
        <taxon>Rotifera</taxon>
        <taxon>Eurotatoria</taxon>
        <taxon>Bdelloidea</taxon>
        <taxon>Adinetida</taxon>
        <taxon>Adinetidae</taxon>
        <taxon>Adineta</taxon>
    </lineage>
</organism>
<accession>A0A814U133</accession>
<keyword evidence="1" id="KW-0472">Membrane</keyword>
<keyword evidence="1" id="KW-1133">Transmembrane helix</keyword>
<proteinExistence type="predicted"/>
<dbReference type="EMBL" id="CAJNOE010000354">
    <property type="protein sequence ID" value="CAF1168972.1"/>
    <property type="molecule type" value="Genomic_DNA"/>
</dbReference>
<keyword evidence="1" id="KW-0812">Transmembrane</keyword>
<comment type="caution">
    <text evidence="2">The sequence shown here is derived from an EMBL/GenBank/DDBJ whole genome shotgun (WGS) entry which is preliminary data.</text>
</comment>
<dbReference type="AlphaFoldDB" id="A0A814U133"/>
<reference evidence="2" key="1">
    <citation type="submission" date="2021-02" db="EMBL/GenBank/DDBJ databases">
        <authorList>
            <person name="Nowell W R."/>
        </authorList>
    </citation>
    <scope>NUCLEOTIDE SEQUENCE</scope>
</reference>
<name>A0A814U133_9BILA</name>
<dbReference type="Proteomes" id="UP000663860">
    <property type="component" value="Unassembled WGS sequence"/>
</dbReference>
<evidence type="ECO:0000313" key="2">
    <source>
        <dbReference type="EMBL" id="CAF1168972.1"/>
    </source>
</evidence>
<evidence type="ECO:0000256" key="1">
    <source>
        <dbReference type="SAM" id="Phobius"/>
    </source>
</evidence>